<evidence type="ECO:0000256" key="6">
    <source>
        <dbReference type="ARBA" id="ARBA00023136"/>
    </source>
</evidence>
<gene>
    <name evidence="9" type="ORF">GFD22_02735</name>
</gene>
<dbReference type="PANTHER" id="PTHR43386">
    <property type="entry name" value="OLIGOPEPTIDE TRANSPORT SYSTEM PERMEASE PROTEIN APPC"/>
    <property type="match status" value="1"/>
</dbReference>
<dbReference type="EMBL" id="WHZY01000003">
    <property type="protein sequence ID" value="NEG77907.1"/>
    <property type="molecule type" value="Genomic_DNA"/>
</dbReference>
<comment type="similarity">
    <text evidence="7">Belongs to the binding-protein-dependent transport system permease family.</text>
</comment>
<dbReference type="PANTHER" id="PTHR43386:SF25">
    <property type="entry name" value="PEPTIDE ABC TRANSPORTER PERMEASE PROTEIN"/>
    <property type="match status" value="1"/>
</dbReference>
<dbReference type="Proteomes" id="UP000469763">
    <property type="component" value="Unassembled WGS sequence"/>
</dbReference>
<feature type="transmembrane region" description="Helical" evidence="7">
    <location>
        <begin position="225"/>
        <end position="250"/>
    </location>
</feature>
<evidence type="ECO:0000256" key="4">
    <source>
        <dbReference type="ARBA" id="ARBA00022692"/>
    </source>
</evidence>
<feature type="transmembrane region" description="Helical" evidence="7">
    <location>
        <begin position="270"/>
        <end position="294"/>
    </location>
</feature>
<protein>
    <submittedName>
        <fullName evidence="9">ABC transporter permease subunit</fullName>
    </submittedName>
</protein>
<comment type="caution">
    <text evidence="9">The sequence shown here is derived from an EMBL/GenBank/DDBJ whole genome shotgun (WGS) entry which is preliminary data.</text>
</comment>
<evidence type="ECO:0000256" key="7">
    <source>
        <dbReference type="RuleBase" id="RU363032"/>
    </source>
</evidence>
<dbReference type="OrthoDB" id="9812701at2"/>
<dbReference type="Gene3D" id="1.10.3720.10">
    <property type="entry name" value="MetI-like"/>
    <property type="match status" value="1"/>
</dbReference>
<feature type="transmembrane region" description="Helical" evidence="7">
    <location>
        <begin position="39"/>
        <end position="59"/>
    </location>
</feature>
<name>A0A7K3TFP0_9BIFI</name>
<feature type="domain" description="ABC transmembrane type-1" evidence="8">
    <location>
        <begin position="104"/>
        <end position="293"/>
    </location>
</feature>
<evidence type="ECO:0000256" key="1">
    <source>
        <dbReference type="ARBA" id="ARBA00004651"/>
    </source>
</evidence>
<accession>A0A7K3TFP0</accession>
<organism evidence="9 10">
    <name type="scientific">Bifidobacterium avesanii</name>
    <dbReference type="NCBI Taxonomy" id="1798157"/>
    <lineage>
        <taxon>Bacteria</taxon>
        <taxon>Bacillati</taxon>
        <taxon>Actinomycetota</taxon>
        <taxon>Actinomycetes</taxon>
        <taxon>Bifidobacteriales</taxon>
        <taxon>Bifidobacteriaceae</taxon>
        <taxon>Bifidobacterium</taxon>
    </lineage>
</organism>
<dbReference type="GO" id="GO:0055085">
    <property type="term" value="P:transmembrane transport"/>
    <property type="evidence" value="ECO:0007669"/>
    <property type="project" value="InterPro"/>
</dbReference>
<keyword evidence="5 7" id="KW-1133">Transmembrane helix</keyword>
<dbReference type="SUPFAM" id="SSF161098">
    <property type="entry name" value="MetI-like"/>
    <property type="match status" value="1"/>
</dbReference>
<feature type="transmembrane region" description="Helical" evidence="7">
    <location>
        <begin position="108"/>
        <end position="133"/>
    </location>
</feature>
<evidence type="ECO:0000259" key="8">
    <source>
        <dbReference type="PROSITE" id="PS50928"/>
    </source>
</evidence>
<dbReference type="CDD" id="cd06261">
    <property type="entry name" value="TM_PBP2"/>
    <property type="match status" value="1"/>
</dbReference>
<keyword evidence="3" id="KW-1003">Cell membrane</keyword>
<dbReference type="InterPro" id="IPR000515">
    <property type="entry name" value="MetI-like"/>
</dbReference>
<evidence type="ECO:0000313" key="9">
    <source>
        <dbReference type="EMBL" id="NEG77907.1"/>
    </source>
</evidence>
<comment type="subcellular location">
    <subcellularLocation>
        <location evidence="1 7">Cell membrane</location>
        <topology evidence="1 7">Multi-pass membrane protein</topology>
    </subcellularLocation>
</comment>
<evidence type="ECO:0000313" key="10">
    <source>
        <dbReference type="Proteomes" id="UP000469763"/>
    </source>
</evidence>
<evidence type="ECO:0000256" key="5">
    <source>
        <dbReference type="ARBA" id="ARBA00022989"/>
    </source>
</evidence>
<dbReference type="PROSITE" id="PS50928">
    <property type="entry name" value="ABC_TM1"/>
    <property type="match status" value="1"/>
</dbReference>
<dbReference type="AlphaFoldDB" id="A0A7K3TFP0"/>
<keyword evidence="2 7" id="KW-0813">Transport</keyword>
<dbReference type="GO" id="GO:0005886">
    <property type="term" value="C:plasma membrane"/>
    <property type="evidence" value="ECO:0007669"/>
    <property type="project" value="UniProtKB-SubCell"/>
</dbReference>
<sequence>MSVAETTIAAPRAGTAELADPSAVRRALRRVGGWLHASVRYPGTLIAGVFVALVILAAIRPAALTRRDPYATAPAKMLQPPSAEHWFGTDQLGRDLYSRVVYGAQSTILASLVSLSIAIAVGVLFGVIAGYVGGATDAVLMRLVDVLLSIPGLLLSITIVTAIGFGTIPVAVAIGVASIPTFARTARAQTLRVCSSAYIEAAIVSGVTPAGIIARHVLRNVFGPVFSLALLEFGRVIMAVATLSFLGFGAKPPAAEWGSLINEGRSYLMTSSWVPLLPGLVVVLTVLAVTVLAARSEKELKR</sequence>
<feature type="transmembrane region" description="Helical" evidence="7">
    <location>
        <begin position="153"/>
        <end position="177"/>
    </location>
</feature>
<keyword evidence="10" id="KW-1185">Reference proteome</keyword>
<dbReference type="InterPro" id="IPR035906">
    <property type="entry name" value="MetI-like_sf"/>
</dbReference>
<proteinExistence type="inferred from homology"/>
<dbReference type="RefSeq" id="WP_152350464.1">
    <property type="nucleotide sequence ID" value="NZ_WBSN01000009.1"/>
</dbReference>
<reference evidence="9 10" key="1">
    <citation type="submission" date="2019-10" db="EMBL/GenBank/DDBJ databases">
        <title>Bifidobacterium from non-human primates.</title>
        <authorList>
            <person name="Modesto M."/>
        </authorList>
    </citation>
    <scope>NUCLEOTIDE SEQUENCE [LARGE SCALE GENOMIC DNA]</scope>
    <source>
        <strain evidence="9 10">TREC</strain>
    </source>
</reference>
<evidence type="ECO:0000256" key="3">
    <source>
        <dbReference type="ARBA" id="ARBA00022475"/>
    </source>
</evidence>
<keyword evidence="6 7" id="KW-0472">Membrane</keyword>
<keyword evidence="4 7" id="KW-0812">Transmembrane</keyword>
<dbReference type="Pfam" id="PF00528">
    <property type="entry name" value="BPD_transp_1"/>
    <property type="match status" value="1"/>
</dbReference>
<evidence type="ECO:0000256" key="2">
    <source>
        <dbReference type="ARBA" id="ARBA00022448"/>
    </source>
</evidence>
<dbReference type="InterPro" id="IPR050366">
    <property type="entry name" value="BP-dependent_transpt_permease"/>
</dbReference>